<proteinExistence type="predicted"/>
<protein>
    <submittedName>
        <fullName evidence="2">Uncharacterized protein</fullName>
    </submittedName>
</protein>
<dbReference type="Proteomes" id="UP000886602">
    <property type="component" value="Unassembled WGS sequence"/>
</dbReference>
<evidence type="ECO:0000256" key="1">
    <source>
        <dbReference type="SAM" id="MobiDB-lite"/>
    </source>
</evidence>
<gene>
    <name evidence="2" type="ORF">IPJ48_19735</name>
</gene>
<dbReference type="AlphaFoldDB" id="A0A9D7FI06"/>
<comment type="caution">
    <text evidence="2">The sequence shown here is derived from an EMBL/GenBank/DDBJ whole genome shotgun (WGS) entry which is preliminary data.</text>
</comment>
<sequence>MPEQAPAVDSKQGKKGYFRGEKASESDAGTRPTVKPSADIGDPNHEQQRTQERDHSIRVSVRENH</sequence>
<dbReference type="EMBL" id="JADJNC010000061">
    <property type="protein sequence ID" value="MBK7425121.1"/>
    <property type="molecule type" value="Genomic_DNA"/>
</dbReference>
<feature type="region of interest" description="Disordered" evidence="1">
    <location>
        <begin position="1"/>
        <end position="65"/>
    </location>
</feature>
<evidence type="ECO:0000313" key="3">
    <source>
        <dbReference type="Proteomes" id="UP000886602"/>
    </source>
</evidence>
<organism evidence="2 3">
    <name type="scientific">Candidatus Propionivibrio dominans</name>
    <dbReference type="NCBI Taxonomy" id="2954373"/>
    <lineage>
        <taxon>Bacteria</taxon>
        <taxon>Pseudomonadati</taxon>
        <taxon>Pseudomonadota</taxon>
        <taxon>Betaproteobacteria</taxon>
        <taxon>Rhodocyclales</taxon>
        <taxon>Rhodocyclaceae</taxon>
        <taxon>Propionivibrio</taxon>
    </lineage>
</organism>
<accession>A0A9D7FI06</accession>
<evidence type="ECO:0000313" key="2">
    <source>
        <dbReference type="EMBL" id="MBK7425121.1"/>
    </source>
</evidence>
<reference evidence="2" key="1">
    <citation type="submission" date="2020-10" db="EMBL/GenBank/DDBJ databases">
        <title>Connecting structure to function with the recovery of over 1000 high-quality activated sludge metagenome-assembled genomes encoding full-length rRNA genes using long-read sequencing.</title>
        <authorList>
            <person name="Singleton C.M."/>
            <person name="Petriglieri F."/>
            <person name="Kristensen J.M."/>
            <person name="Kirkegaard R.H."/>
            <person name="Michaelsen T.Y."/>
            <person name="Andersen M.H."/>
            <person name="Karst S.M."/>
            <person name="Dueholm M.S."/>
            <person name="Nielsen P.H."/>
            <person name="Albertsen M."/>
        </authorList>
    </citation>
    <scope>NUCLEOTIDE SEQUENCE</scope>
    <source>
        <strain evidence="2">EsbW_18-Q3-R4-48_MAXAC.044</strain>
    </source>
</reference>
<feature type="compositionally biased region" description="Basic and acidic residues" evidence="1">
    <location>
        <begin position="42"/>
        <end position="65"/>
    </location>
</feature>
<name>A0A9D7FI06_9RHOO</name>